<feature type="compositionally biased region" description="Polar residues" evidence="1">
    <location>
        <begin position="431"/>
        <end position="456"/>
    </location>
</feature>
<proteinExistence type="predicted"/>
<name>A0A7S1BLC3_9STRA</name>
<feature type="compositionally biased region" description="Basic residues" evidence="1">
    <location>
        <begin position="76"/>
        <end position="89"/>
    </location>
</feature>
<evidence type="ECO:0000256" key="1">
    <source>
        <dbReference type="SAM" id="MobiDB-lite"/>
    </source>
</evidence>
<feature type="region of interest" description="Disordered" evidence="1">
    <location>
        <begin position="431"/>
        <end position="472"/>
    </location>
</feature>
<dbReference type="AlphaFoldDB" id="A0A7S1BLC3"/>
<dbReference type="InterPro" id="IPR005046">
    <property type="entry name" value="DUF285"/>
</dbReference>
<evidence type="ECO:0000313" key="3">
    <source>
        <dbReference type="EMBL" id="CAD8889392.1"/>
    </source>
</evidence>
<evidence type="ECO:0000256" key="2">
    <source>
        <dbReference type="SAM" id="SignalP"/>
    </source>
</evidence>
<accession>A0A7S1BLC3</accession>
<sequence length="695" mass="78771">MSSMMSFSFPLLALILFYSSLWICSGGERAQRLSPPRDEAATATDFGGSDERSPRHFLDAVVRPDDDLTMSATSHRTNRDRRAKREKRKMRRLGSIGFLGRPPRICAVGFTLQCANKIPVKNGTCKKSCACIENKGRCKWNGEGICKVCPPSQRRRNRALGSAPKYCNCPWVPARCKYAAKPNCYKATHQSLCRCVVFPKTKCVEGWYRSCTKTPNGRYWNCKCLKIPVGTNPPSEFPSLAPSGVNFNFSEALLDYRTNGDDNDYGPIADWPVGRVDDMVSSFDGFTHVDWKAFNVDIGTWDTSNVLKMRYMFRGAEVFNQDIGMWDTSSLTDMQDMFTSAAVFNQRIGNWDVSNVVNFFSTFGRSGFNQNLQFWDVYQATNMNYMFFKCPNFVQKVCWNGTALPLGNQYQMFFGTGPNGNGGALCTVETNPPTSAEPTRTASPTKTATPTVSPTKHPTMKPFPAPSKLPSSAPNNLIDFETEIERFKDGEPTSSPIQIWEVGHVTKMSEAFKSQTGFNRDITNWDTSSVTDMSYMFDGAERFNRDIGVWDISQVTDMFRMFRRARSFNAPIGNWNVSKVKEMAQMFKDTPFNNDIGMWNTTSVTTLAFFLQDNLVFNYDISGWNVSACKNFDHTFKDAEVFNIDLSPWDIYSATQMRRMFYNSGLDFCLNWDTDRISTTIRSEMFKNSKNGRFC</sequence>
<feature type="signal peptide" evidence="2">
    <location>
        <begin position="1"/>
        <end position="26"/>
    </location>
</feature>
<feature type="region of interest" description="Disordered" evidence="1">
    <location>
        <begin position="70"/>
        <end position="89"/>
    </location>
</feature>
<dbReference type="InterPro" id="IPR011889">
    <property type="entry name" value="Liste_lipo_26"/>
</dbReference>
<feature type="region of interest" description="Disordered" evidence="1">
    <location>
        <begin position="30"/>
        <end position="53"/>
    </location>
</feature>
<feature type="chain" id="PRO_5031337980" evidence="2">
    <location>
        <begin position="27"/>
        <end position="695"/>
    </location>
</feature>
<gene>
    <name evidence="3" type="ORF">CHYS00102_LOCUS16597</name>
</gene>
<dbReference type="EMBL" id="HBFR01023116">
    <property type="protein sequence ID" value="CAD8889392.1"/>
    <property type="molecule type" value="Transcribed_RNA"/>
</dbReference>
<feature type="compositionally biased region" description="Basic and acidic residues" evidence="1">
    <location>
        <begin position="30"/>
        <end position="40"/>
    </location>
</feature>
<dbReference type="NCBIfam" id="TIGR02167">
    <property type="entry name" value="Liste_lipo_26"/>
    <property type="match status" value="1"/>
</dbReference>
<dbReference type="Pfam" id="PF03382">
    <property type="entry name" value="DUF285"/>
    <property type="match status" value="3"/>
</dbReference>
<organism evidence="3">
    <name type="scientific">Corethron hystrix</name>
    <dbReference type="NCBI Taxonomy" id="216773"/>
    <lineage>
        <taxon>Eukaryota</taxon>
        <taxon>Sar</taxon>
        <taxon>Stramenopiles</taxon>
        <taxon>Ochrophyta</taxon>
        <taxon>Bacillariophyta</taxon>
        <taxon>Coscinodiscophyceae</taxon>
        <taxon>Corethrophycidae</taxon>
        <taxon>Corethrales</taxon>
        <taxon>Corethraceae</taxon>
        <taxon>Corethron</taxon>
    </lineage>
</organism>
<protein>
    <submittedName>
        <fullName evidence="3">Uncharacterized protein</fullName>
    </submittedName>
</protein>
<reference evidence="3" key="1">
    <citation type="submission" date="2021-01" db="EMBL/GenBank/DDBJ databases">
        <authorList>
            <person name="Corre E."/>
            <person name="Pelletier E."/>
            <person name="Niang G."/>
            <person name="Scheremetjew M."/>
            <person name="Finn R."/>
            <person name="Kale V."/>
            <person name="Holt S."/>
            <person name="Cochrane G."/>
            <person name="Meng A."/>
            <person name="Brown T."/>
            <person name="Cohen L."/>
        </authorList>
    </citation>
    <scope>NUCLEOTIDE SEQUENCE</scope>
    <source>
        <strain evidence="3">308</strain>
    </source>
</reference>
<keyword evidence="2" id="KW-0732">Signal</keyword>